<sequence>MKTVLIFSGGLDSTVLLAHLLDAKHEVIALSIDYGQKHRCEIVQAKKIVTRYGVEHFTADLSLLRPLLIGSSQTDNSVPVPHGHYAEHSMKATVVPNRNMLMLSVAGAWAISKKADHIAYGAHSGDHAIYPDCRSEFAQAMDHAFKLADWHSVELIRPFVDWTKADIVTRGAELGVPFAETWSCYEGDGHHHCGKCGTCVERREAFQLAGVQDPTAYRN</sequence>
<dbReference type="PANTHER" id="PTHR42914">
    <property type="entry name" value="7-CYANO-7-DEAZAGUANINE SYNTHASE"/>
    <property type="match status" value="1"/>
</dbReference>
<evidence type="ECO:0000256" key="7">
    <source>
        <dbReference type="ARBA" id="ARBA00037993"/>
    </source>
</evidence>
<dbReference type="EMBL" id="LR796250">
    <property type="protein sequence ID" value="CAB4130592.1"/>
    <property type="molecule type" value="Genomic_DNA"/>
</dbReference>
<keyword evidence="5" id="KW-0862">Zinc</keyword>
<dbReference type="InterPro" id="IPR018317">
    <property type="entry name" value="QueC"/>
</dbReference>
<evidence type="ECO:0000256" key="8">
    <source>
        <dbReference type="ARBA" id="ARBA00039149"/>
    </source>
</evidence>
<dbReference type="PANTHER" id="PTHR42914:SF1">
    <property type="entry name" value="7-CYANO-7-DEAZAGUANINE SYNTHASE"/>
    <property type="match status" value="1"/>
</dbReference>
<proteinExistence type="inferred from homology"/>
<comment type="pathway">
    <text evidence="1">Purine metabolism; 7-cyano-7-deazaguanine biosynthesis.</text>
</comment>
<dbReference type="GO" id="GO:0046872">
    <property type="term" value="F:metal ion binding"/>
    <property type="evidence" value="ECO:0007669"/>
    <property type="project" value="UniProtKB-KW"/>
</dbReference>
<protein>
    <recommendedName>
        <fullName evidence="8">7-cyano-7-deazaguanine synthase</fullName>
        <ecNumber evidence="8">6.3.4.20</ecNumber>
    </recommendedName>
</protein>
<dbReference type="InterPro" id="IPR014729">
    <property type="entry name" value="Rossmann-like_a/b/a_fold"/>
</dbReference>
<evidence type="ECO:0000256" key="6">
    <source>
        <dbReference type="ARBA" id="ARBA00022840"/>
    </source>
</evidence>
<keyword evidence="3" id="KW-0479">Metal-binding</keyword>
<name>A0A6J5LAW4_9CAUD</name>
<keyword evidence="2" id="KW-0436">Ligase</keyword>
<accession>A0A6J5LAW4</accession>
<evidence type="ECO:0000256" key="2">
    <source>
        <dbReference type="ARBA" id="ARBA00022598"/>
    </source>
</evidence>
<evidence type="ECO:0000313" key="10">
    <source>
        <dbReference type="EMBL" id="CAB4130592.1"/>
    </source>
</evidence>
<evidence type="ECO:0000256" key="4">
    <source>
        <dbReference type="ARBA" id="ARBA00022741"/>
    </source>
</evidence>
<keyword evidence="6" id="KW-0067">ATP-binding</keyword>
<reference evidence="10" key="1">
    <citation type="submission" date="2020-04" db="EMBL/GenBank/DDBJ databases">
        <authorList>
            <person name="Chiriac C."/>
            <person name="Salcher M."/>
            <person name="Ghai R."/>
            <person name="Kavagutti S V."/>
        </authorList>
    </citation>
    <scope>NUCLEOTIDE SEQUENCE</scope>
</reference>
<evidence type="ECO:0000256" key="5">
    <source>
        <dbReference type="ARBA" id="ARBA00022833"/>
    </source>
</evidence>
<dbReference type="CDD" id="cd01995">
    <property type="entry name" value="QueC-like"/>
    <property type="match status" value="1"/>
</dbReference>
<dbReference type="GO" id="GO:0016874">
    <property type="term" value="F:ligase activity"/>
    <property type="evidence" value="ECO:0007669"/>
    <property type="project" value="UniProtKB-KW"/>
</dbReference>
<dbReference type="SUPFAM" id="SSF52402">
    <property type="entry name" value="Adenine nucleotide alpha hydrolases-like"/>
    <property type="match status" value="1"/>
</dbReference>
<dbReference type="NCBIfam" id="TIGR00364">
    <property type="entry name" value="7-cyano-7-deazaguanine synthase QueC"/>
    <property type="match status" value="1"/>
</dbReference>
<evidence type="ECO:0000256" key="1">
    <source>
        <dbReference type="ARBA" id="ARBA00005061"/>
    </source>
</evidence>
<keyword evidence="4" id="KW-0547">Nucleotide-binding</keyword>
<evidence type="ECO:0000256" key="9">
    <source>
        <dbReference type="ARBA" id="ARBA00047890"/>
    </source>
</evidence>
<dbReference type="HAMAP" id="MF_01633">
    <property type="entry name" value="QueC"/>
    <property type="match status" value="1"/>
</dbReference>
<dbReference type="Pfam" id="PF06508">
    <property type="entry name" value="QueC"/>
    <property type="match status" value="1"/>
</dbReference>
<dbReference type="EC" id="6.3.4.20" evidence="8"/>
<comment type="catalytic activity">
    <reaction evidence="9">
        <text>7-carboxy-7-carbaguanine + NH4(+) + 2 ATP = 7-cyano-7-carbaguanine + 2 AMP + 2 diphosphate + 2 H(+)</text>
        <dbReference type="Rhea" id="RHEA:27982"/>
        <dbReference type="ChEBI" id="CHEBI:15378"/>
        <dbReference type="ChEBI" id="CHEBI:28938"/>
        <dbReference type="ChEBI" id="CHEBI:30616"/>
        <dbReference type="ChEBI" id="CHEBI:33019"/>
        <dbReference type="ChEBI" id="CHEBI:45075"/>
        <dbReference type="ChEBI" id="CHEBI:61036"/>
        <dbReference type="ChEBI" id="CHEBI:456215"/>
        <dbReference type="EC" id="6.3.4.20"/>
    </reaction>
</comment>
<gene>
    <name evidence="10" type="ORF">UFOVP124_15</name>
</gene>
<evidence type="ECO:0000256" key="3">
    <source>
        <dbReference type="ARBA" id="ARBA00022723"/>
    </source>
</evidence>
<dbReference type="PIRSF" id="PIRSF006293">
    <property type="entry name" value="ExsB"/>
    <property type="match status" value="1"/>
</dbReference>
<comment type="similarity">
    <text evidence="7">Belongs to the QueC family.</text>
</comment>
<organism evidence="10">
    <name type="scientific">uncultured Caudovirales phage</name>
    <dbReference type="NCBI Taxonomy" id="2100421"/>
    <lineage>
        <taxon>Viruses</taxon>
        <taxon>Duplodnaviria</taxon>
        <taxon>Heunggongvirae</taxon>
        <taxon>Uroviricota</taxon>
        <taxon>Caudoviricetes</taxon>
        <taxon>Peduoviridae</taxon>
        <taxon>Maltschvirus</taxon>
        <taxon>Maltschvirus maltsch</taxon>
    </lineage>
</organism>
<dbReference type="Gene3D" id="3.40.50.620">
    <property type="entry name" value="HUPs"/>
    <property type="match status" value="1"/>
</dbReference>
<dbReference type="GO" id="GO:0005524">
    <property type="term" value="F:ATP binding"/>
    <property type="evidence" value="ECO:0007669"/>
    <property type="project" value="UniProtKB-KW"/>
</dbReference>